<evidence type="ECO:0000313" key="2">
    <source>
        <dbReference type="Proteomes" id="UP001528920"/>
    </source>
</evidence>
<reference evidence="1 2" key="1">
    <citation type="submission" date="2022-01" db="EMBL/GenBank/DDBJ databases">
        <title>Labilibaculum sp. nov, a marine bacterium isolated from Antarctica.</title>
        <authorList>
            <person name="Dai W."/>
        </authorList>
    </citation>
    <scope>NUCLEOTIDE SEQUENCE [LARGE SCALE GENOMIC DNA]</scope>
    <source>
        <strain evidence="1 2">DW002</strain>
    </source>
</reference>
<accession>A0ABT5VX25</accession>
<comment type="caution">
    <text evidence="1">The sequence shown here is derived from an EMBL/GenBank/DDBJ whole genome shotgun (WGS) entry which is preliminary data.</text>
</comment>
<sequence length="199" mass="22213">MTIDLNQIKQNYIEFDDYRIEDLAKNEAGGLEPGVIPILIDEINKRGLDPALITGIEAQTKVITEEELSELKNKIINLHCPQCGQSNTPLIGTVIRTVKSFIVITSYKKTPVITCKSCADKKRKNAMISTALLGWWGIPFGLFRTPIALISTLTDRKKGDEISDAIVTGFAIENIGEIKTNWDKEDELVEFVGHINRLN</sequence>
<keyword evidence="2" id="KW-1185">Reference proteome</keyword>
<dbReference type="RefSeq" id="WP_275111309.1">
    <property type="nucleotide sequence ID" value="NZ_JAKJSC010000007.1"/>
</dbReference>
<name>A0ABT5VX25_9BACT</name>
<dbReference type="EMBL" id="JAKJSC010000007">
    <property type="protein sequence ID" value="MDE5419978.1"/>
    <property type="molecule type" value="Genomic_DNA"/>
</dbReference>
<proteinExistence type="predicted"/>
<dbReference type="Proteomes" id="UP001528920">
    <property type="component" value="Unassembled WGS sequence"/>
</dbReference>
<protein>
    <submittedName>
        <fullName evidence="1">Uncharacterized protein</fullName>
    </submittedName>
</protein>
<evidence type="ECO:0000313" key="1">
    <source>
        <dbReference type="EMBL" id="MDE5419978.1"/>
    </source>
</evidence>
<organism evidence="1 2">
    <name type="scientific">Paralabilibaculum antarcticum</name>
    <dbReference type="NCBI Taxonomy" id="2912572"/>
    <lineage>
        <taxon>Bacteria</taxon>
        <taxon>Pseudomonadati</taxon>
        <taxon>Bacteroidota</taxon>
        <taxon>Bacteroidia</taxon>
        <taxon>Marinilabiliales</taxon>
        <taxon>Marinifilaceae</taxon>
        <taxon>Paralabilibaculum</taxon>
    </lineage>
</organism>
<gene>
    <name evidence="1" type="ORF">L3049_18470</name>
</gene>